<evidence type="ECO:0000313" key="13">
    <source>
        <dbReference type="RefSeq" id="XP_019617345.1"/>
    </source>
</evidence>
<evidence type="ECO:0000313" key="12">
    <source>
        <dbReference type="RefSeq" id="XP_019617337.1"/>
    </source>
</evidence>
<gene>
    <name evidence="11 12 13" type="primary">LOC109464705</name>
</gene>
<evidence type="ECO:0000256" key="3">
    <source>
        <dbReference type="ARBA" id="ARBA00022737"/>
    </source>
</evidence>
<keyword evidence="10" id="KW-1185">Reference proteome</keyword>
<dbReference type="PROSITE" id="PS50835">
    <property type="entry name" value="IG_LIKE"/>
    <property type="match status" value="1"/>
</dbReference>
<keyword evidence="7" id="KW-0472">Membrane</keyword>
<evidence type="ECO:0000256" key="8">
    <source>
        <dbReference type="SAM" id="SignalP"/>
    </source>
</evidence>
<evidence type="ECO:0000313" key="10">
    <source>
        <dbReference type="Proteomes" id="UP000515135"/>
    </source>
</evidence>
<feature type="compositionally biased region" description="Polar residues" evidence="6">
    <location>
        <begin position="656"/>
        <end position="672"/>
    </location>
</feature>
<evidence type="ECO:0000256" key="5">
    <source>
        <dbReference type="ARBA" id="ARBA00023180"/>
    </source>
</evidence>
<dbReference type="InterPro" id="IPR000483">
    <property type="entry name" value="Cys-rich_flank_reg_C"/>
</dbReference>
<dbReference type="RefSeq" id="XP_019617337.1">
    <property type="nucleotide sequence ID" value="XM_019761778.1"/>
</dbReference>
<accession>A0A6P4Y4L3</accession>
<feature type="domain" description="Ig-like" evidence="9">
    <location>
        <begin position="504"/>
        <end position="594"/>
    </location>
</feature>
<dbReference type="Gene3D" id="2.60.40.10">
    <property type="entry name" value="Immunoglobulins"/>
    <property type="match status" value="1"/>
</dbReference>
<dbReference type="SMART" id="SM00369">
    <property type="entry name" value="LRR_TYP"/>
    <property type="match status" value="15"/>
</dbReference>
<dbReference type="InterPro" id="IPR003591">
    <property type="entry name" value="Leu-rich_rpt_typical-subtyp"/>
</dbReference>
<keyword evidence="5" id="KW-0325">Glycoprotein</keyword>
<feature type="region of interest" description="Disordered" evidence="6">
    <location>
        <begin position="603"/>
        <end position="634"/>
    </location>
</feature>
<dbReference type="FunFam" id="2.60.40.10:FF:001694">
    <property type="entry name" value="Basement membrane proteoglycan"/>
    <property type="match status" value="1"/>
</dbReference>
<name>A0A6P4Y4L3_BRABE</name>
<dbReference type="InterPro" id="IPR007110">
    <property type="entry name" value="Ig-like_dom"/>
</dbReference>
<sequence>MWGLPAEKQQAMLLVLLLSLARPGATGCPSKCRCYTDTNDGNVVECRKRDLTRVPSGIDNTTTTLFLDRNRIEVIPPNTFSSLPNLRRLDLHQNLIRNVSVGALSGLGKLRNLDLSFNCIGDIKERMPPNLTELYLDNNPGLNIRDIFNGLYKLRTLSLNACQLNTSSIKGGVFMDLGVLYYLHLSYNNLTELPIGAFKGLRNLGILTLDNNQLAYTYKSSFEGLESDITIYLQNNRITRIPEKLPKRTCNLQLSSNQITSIRRNAFPDMSCLFHLSLTNNRITSIRRGAFRNLQNAQSLTVSLSGNLLSDVPDKVFQFSVRTLDLSNNKFNSIPSKALQNAPNLRELIVDRNPIEYIQNYAFLQMNNLQTLHLNNLTNLTFIDRYAFLGLSNLKNLYLENNKKLICLVPGVFLGLINLELLDLQKCSLINLPNGIFKGLDKLNFLYLSGNPWTCDCNLRWLKQMTDNSSYQHYNLKYELTCRAPPRVAGRAMYSLRVEDFSCPATITYNTPSQSVLVGQNMSLVCNATGEGNITTNWTTPDGAILQAGSYFSRVFVQYDNSLAITNASYGDSGNYTCYVENISGNDSATILIQVRDTITTVSPTTTATPNPSTTISTPVPMDPNAGPSTTLDPNSPFWPCTTSRWSSPPPLPANFSATTVSPSPSLNASPTNNPPSPYYTLLVVNISLGIAIFLIIVIAAYCSWRRRRRQHQQACAVTQPHENHRVILANNSRTATCNQPYSIPMTDFNGSSKDLYMTIPVNSELANGDEWRVPNAKCMF</sequence>
<dbReference type="GeneID" id="109464705"/>
<evidence type="ECO:0000256" key="4">
    <source>
        <dbReference type="ARBA" id="ARBA00023157"/>
    </source>
</evidence>
<keyword evidence="1" id="KW-0433">Leucine-rich repeat</keyword>
<keyword evidence="2 8" id="KW-0732">Signal</keyword>
<dbReference type="PANTHER" id="PTHR45712:SF22">
    <property type="entry name" value="INSULIN-LIKE GROWTH FACTOR-BINDING PROTEIN COMPLEX ACID LABILE SUBUNIT"/>
    <property type="match status" value="1"/>
</dbReference>
<dbReference type="PROSITE" id="PS51450">
    <property type="entry name" value="LRR"/>
    <property type="match status" value="3"/>
</dbReference>
<feature type="region of interest" description="Disordered" evidence="6">
    <location>
        <begin position="652"/>
        <end position="672"/>
    </location>
</feature>
<feature type="signal peptide" evidence="8">
    <location>
        <begin position="1"/>
        <end position="27"/>
    </location>
</feature>
<dbReference type="InterPro" id="IPR000372">
    <property type="entry name" value="LRRNT"/>
</dbReference>
<dbReference type="RefSeq" id="XP_019617329.1">
    <property type="nucleotide sequence ID" value="XM_019761770.1"/>
</dbReference>
<proteinExistence type="predicted"/>
<dbReference type="InterPro" id="IPR003598">
    <property type="entry name" value="Ig_sub2"/>
</dbReference>
<keyword evidence="7" id="KW-1133">Transmembrane helix</keyword>
<reference evidence="11 12" key="1">
    <citation type="submission" date="2025-04" db="UniProtKB">
        <authorList>
            <consortium name="RefSeq"/>
        </authorList>
    </citation>
    <scope>IDENTIFICATION</scope>
    <source>
        <tissue evidence="11 12">Gonad</tissue>
    </source>
</reference>
<protein>
    <submittedName>
        <fullName evidence="11 12">Leucine-rich repeat-containing protein 4C-like</fullName>
    </submittedName>
</protein>
<evidence type="ECO:0000256" key="2">
    <source>
        <dbReference type="ARBA" id="ARBA00022729"/>
    </source>
</evidence>
<dbReference type="Proteomes" id="UP000515135">
    <property type="component" value="Unplaced"/>
</dbReference>
<dbReference type="PANTHER" id="PTHR45712">
    <property type="entry name" value="AGAP008170-PA"/>
    <property type="match status" value="1"/>
</dbReference>
<dbReference type="AlphaFoldDB" id="A0A6P4Y4L3"/>
<dbReference type="KEGG" id="bbel:109464705"/>
<dbReference type="SMART" id="SM00409">
    <property type="entry name" value="IG"/>
    <property type="match status" value="1"/>
</dbReference>
<dbReference type="InterPro" id="IPR032675">
    <property type="entry name" value="LRR_dom_sf"/>
</dbReference>
<evidence type="ECO:0000256" key="1">
    <source>
        <dbReference type="ARBA" id="ARBA00022614"/>
    </source>
</evidence>
<dbReference type="InterPro" id="IPR036179">
    <property type="entry name" value="Ig-like_dom_sf"/>
</dbReference>
<dbReference type="InterPro" id="IPR013783">
    <property type="entry name" value="Ig-like_fold"/>
</dbReference>
<keyword evidence="3" id="KW-0677">Repeat</keyword>
<dbReference type="Gene3D" id="3.80.10.10">
    <property type="entry name" value="Ribonuclease Inhibitor"/>
    <property type="match status" value="3"/>
</dbReference>
<evidence type="ECO:0000256" key="7">
    <source>
        <dbReference type="SAM" id="Phobius"/>
    </source>
</evidence>
<dbReference type="Pfam" id="PF07679">
    <property type="entry name" value="I-set"/>
    <property type="match status" value="1"/>
</dbReference>
<dbReference type="RefSeq" id="XP_019617345.1">
    <property type="nucleotide sequence ID" value="XM_019761786.1"/>
</dbReference>
<dbReference type="FunFam" id="3.80.10.10:FF:001360">
    <property type="entry name" value="Uncharacterized protein"/>
    <property type="match status" value="1"/>
</dbReference>
<organism evidence="10 11">
    <name type="scientific">Branchiostoma belcheri</name>
    <name type="common">Amphioxus</name>
    <dbReference type="NCBI Taxonomy" id="7741"/>
    <lineage>
        <taxon>Eukaryota</taxon>
        <taxon>Metazoa</taxon>
        <taxon>Chordata</taxon>
        <taxon>Cephalochordata</taxon>
        <taxon>Leptocardii</taxon>
        <taxon>Amphioxiformes</taxon>
        <taxon>Branchiostomatidae</taxon>
        <taxon>Branchiostoma</taxon>
    </lineage>
</organism>
<dbReference type="OrthoDB" id="1394818at2759"/>
<dbReference type="InterPro" id="IPR050333">
    <property type="entry name" value="SLRP"/>
</dbReference>
<dbReference type="SMART" id="SM00013">
    <property type="entry name" value="LRRNT"/>
    <property type="match status" value="1"/>
</dbReference>
<keyword evidence="7" id="KW-0812">Transmembrane</keyword>
<dbReference type="SUPFAM" id="SSF52047">
    <property type="entry name" value="RNI-like"/>
    <property type="match status" value="1"/>
</dbReference>
<dbReference type="InterPro" id="IPR001611">
    <property type="entry name" value="Leu-rich_rpt"/>
</dbReference>
<evidence type="ECO:0000259" key="9">
    <source>
        <dbReference type="PROSITE" id="PS50835"/>
    </source>
</evidence>
<feature type="transmembrane region" description="Helical" evidence="7">
    <location>
        <begin position="679"/>
        <end position="703"/>
    </location>
</feature>
<dbReference type="SUPFAM" id="SSF48726">
    <property type="entry name" value="Immunoglobulin"/>
    <property type="match status" value="1"/>
</dbReference>
<dbReference type="InterPro" id="IPR003599">
    <property type="entry name" value="Ig_sub"/>
</dbReference>
<feature type="compositionally biased region" description="Low complexity" evidence="6">
    <location>
        <begin position="603"/>
        <end position="620"/>
    </location>
</feature>
<dbReference type="FunFam" id="3.80.10.10:FF:000770">
    <property type="entry name" value="Uncharacterized protein"/>
    <property type="match status" value="1"/>
</dbReference>
<dbReference type="SMART" id="SM00408">
    <property type="entry name" value="IGc2"/>
    <property type="match status" value="1"/>
</dbReference>
<dbReference type="FunFam" id="3.80.10.10:FF:002872">
    <property type="entry name" value="Uncharacterized protein"/>
    <property type="match status" value="1"/>
</dbReference>
<feature type="chain" id="PRO_5044647516" evidence="8">
    <location>
        <begin position="28"/>
        <end position="781"/>
    </location>
</feature>
<dbReference type="InterPro" id="IPR013098">
    <property type="entry name" value="Ig_I-set"/>
</dbReference>
<dbReference type="Pfam" id="PF13855">
    <property type="entry name" value="LRR_8"/>
    <property type="match status" value="4"/>
</dbReference>
<dbReference type="SMART" id="SM00082">
    <property type="entry name" value="LRRCT"/>
    <property type="match status" value="1"/>
</dbReference>
<evidence type="ECO:0000313" key="11">
    <source>
        <dbReference type="RefSeq" id="XP_019617329.1"/>
    </source>
</evidence>
<evidence type="ECO:0000256" key="6">
    <source>
        <dbReference type="SAM" id="MobiDB-lite"/>
    </source>
</evidence>
<dbReference type="Pfam" id="PF00560">
    <property type="entry name" value="LRR_1"/>
    <property type="match status" value="1"/>
</dbReference>
<keyword evidence="4" id="KW-1015">Disulfide bond</keyword>